<keyword evidence="3" id="KW-1185">Reference proteome</keyword>
<dbReference type="AlphaFoldDB" id="B2GLG0"/>
<evidence type="ECO:0000256" key="1">
    <source>
        <dbReference type="SAM" id="MobiDB-lite"/>
    </source>
</evidence>
<evidence type="ECO:0000313" key="3">
    <source>
        <dbReference type="Proteomes" id="UP000008838"/>
    </source>
</evidence>
<dbReference type="EMBL" id="AP009152">
    <property type="protein sequence ID" value="BAG29253.1"/>
    <property type="molecule type" value="Genomic_DNA"/>
</dbReference>
<proteinExistence type="predicted"/>
<dbReference type="eggNOG" id="ENOG50345PU">
    <property type="taxonomic scope" value="Bacteria"/>
</dbReference>
<organism evidence="2 3">
    <name type="scientific">Kocuria rhizophila (strain ATCC 9341 / DSM 348 / NBRC 103217 / DC2201)</name>
    <dbReference type="NCBI Taxonomy" id="378753"/>
    <lineage>
        <taxon>Bacteria</taxon>
        <taxon>Bacillati</taxon>
        <taxon>Actinomycetota</taxon>
        <taxon>Actinomycetes</taxon>
        <taxon>Micrococcales</taxon>
        <taxon>Micrococcaceae</taxon>
        <taxon>Kocuria</taxon>
    </lineage>
</organism>
<accession>B2GLG0</accession>
<gene>
    <name evidence="2" type="ordered locus">KRH_09060</name>
</gene>
<evidence type="ECO:0000313" key="2">
    <source>
        <dbReference type="EMBL" id="BAG29253.1"/>
    </source>
</evidence>
<dbReference type="Proteomes" id="UP000008838">
    <property type="component" value="Chromosome"/>
</dbReference>
<sequence>MNEFLASGGKCASDYFPAGPLTDEAMAEVQDYCASQEDSAEAAEPNGYQRPEADENGYVGPSKEFYDYKGYVEPGFEYQVGSECFEPSLGRCKTSGEIQSEYMAEQNGGTP</sequence>
<protein>
    <submittedName>
        <fullName evidence="2">Uncharacterized protein</fullName>
    </submittedName>
</protein>
<dbReference type="HOGENOM" id="CLU_2155023_0_0_11"/>
<feature type="region of interest" description="Disordered" evidence="1">
    <location>
        <begin position="32"/>
        <end position="60"/>
    </location>
</feature>
<name>B2GLG0_KOCRD</name>
<dbReference type="KEGG" id="krh:KRH_09060"/>
<reference evidence="2 3" key="1">
    <citation type="journal article" date="2008" name="J. Bacteriol.">
        <title>Complete genome sequence of the soil actinomycete Kocuria rhizophila.</title>
        <authorList>
            <person name="Takarada H."/>
            <person name="Sekine M."/>
            <person name="Kosugi H."/>
            <person name="Matsuo Y."/>
            <person name="Fujisawa T."/>
            <person name="Omata S."/>
            <person name="Kishi E."/>
            <person name="Shimizu A."/>
            <person name="Tsukatani N."/>
            <person name="Tanikawa S."/>
            <person name="Fujita N."/>
            <person name="Harayama S."/>
        </authorList>
    </citation>
    <scope>NUCLEOTIDE SEQUENCE [LARGE SCALE GENOMIC DNA]</scope>
    <source>
        <strain evidence="3">ATCC 9341 / DSM 348 / NBRC 103217 / DC2201</strain>
    </source>
</reference>